<organism evidence="2 3">
    <name type="scientific">Mesorhizobium japonicum</name>
    <dbReference type="NCBI Taxonomy" id="2066070"/>
    <lineage>
        <taxon>Bacteria</taxon>
        <taxon>Pseudomonadati</taxon>
        <taxon>Pseudomonadota</taxon>
        <taxon>Alphaproteobacteria</taxon>
        <taxon>Hyphomicrobiales</taxon>
        <taxon>Phyllobacteriaceae</taxon>
        <taxon>Mesorhizobium</taxon>
    </lineage>
</organism>
<protein>
    <submittedName>
        <fullName evidence="2">Uncharacterized protein</fullName>
    </submittedName>
</protein>
<gene>
    <name evidence="2" type="ORF">DNR46_10365</name>
</gene>
<dbReference type="EMBL" id="QKOD01000002">
    <property type="protein sequence ID" value="RNJ45849.1"/>
    <property type="molecule type" value="Genomic_DNA"/>
</dbReference>
<dbReference type="AlphaFoldDB" id="A0A3M9XCU1"/>
<reference evidence="2 3" key="1">
    <citation type="journal article" date="2018" name="Mol. Plant Microbe Interact.">
        <title>Taxonomically Different Co-Microsymbionts of a Relict Legume, Oxytropis popoviana, Have Complementary Sets of Symbiotic Genes and Together Increase the Efficiency of Plant Nodulation.</title>
        <authorList>
            <person name="Safronova V."/>
            <person name="Belimov A."/>
            <person name="Sazanova A."/>
            <person name="Chirak E."/>
            <person name="Verkhozina A."/>
            <person name="Kuznetsova I."/>
            <person name="Andronov E."/>
            <person name="Puhalsky J."/>
            <person name="Tikhonovich I."/>
        </authorList>
    </citation>
    <scope>NUCLEOTIDE SEQUENCE [LARGE SCALE GENOMIC DNA]</scope>
    <source>
        <strain evidence="2 3">Opo-235</strain>
    </source>
</reference>
<sequence length="61" mass="6087">MARMTLAPVDKAAAPTEAEGAELADRFEPASARVLLGAAGRSEVAAWGFVGGGVGQLAGPY</sequence>
<comment type="caution">
    <text evidence="2">The sequence shown here is derived from an EMBL/GenBank/DDBJ whole genome shotgun (WGS) entry which is preliminary data.</text>
</comment>
<name>A0A3M9XCU1_9HYPH</name>
<evidence type="ECO:0000313" key="2">
    <source>
        <dbReference type="EMBL" id="RNJ45849.1"/>
    </source>
</evidence>
<dbReference type="Proteomes" id="UP000275436">
    <property type="component" value="Unassembled WGS sequence"/>
</dbReference>
<evidence type="ECO:0000256" key="1">
    <source>
        <dbReference type="SAM" id="MobiDB-lite"/>
    </source>
</evidence>
<evidence type="ECO:0000313" key="3">
    <source>
        <dbReference type="Proteomes" id="UP000275436"/>
    </source>
</evidence>
<proteinExistence type="predicted"/>
<feature type="region of interest" description="Disordered" evidence="1">
    <location>
        <begin position="1"/>
        <end position="21"/>
    </location>
</feature>
<accession>A0A3M9XCU1</accession>